<dbReference type="Gene3D" id="3.40.390.70">
    <property type="match status" value="1"/>
</dbReference>
<feature type="domain" description="Zinc-ribbon" evidence="1">
    <location>
        <begin position="3"/>
        <end position="95"/>
    </location>
</feature>
<accession>A0ABQ4TEZ6</accession>
<protein>
    <recommendedName>
        <fullName evidence="1">Zinc-ribbon domain-containing protein</fullName>
    </recommendedName>
</protein>
<dbReference type="Pfam" id="PF10005">
    <property type="entry name" value="Zn_ribbon_DZR_6"/>
    <property type="match status" value="1"/>
</dbReference>
<sequence>MKLFKCQSCGNVLYFENRTCERCGHRLGYLPEMDTLSAVSPAGDNNSFTPLAAPETPRFFCTNAQHDACNWLVPPGSTDAFCLACRHNGIVPDLSVPENLIHWREMEFAKHRLIYSLLRWKLPLVTRAEDPEHGLIFNFLADPPSADGPKVMTGHENGVITIALVEADPAEREKRRKAMGEPYRTLLGHFRHEVGHHYWDVLVRDAGKLGACRAVFGDDSQDYGAALKRHYEQGTPPNWRENFVSAYATTHPWEDFAETWAHYLHIVDTLEMASAFGMQVQPLLDSHGELAARVDFDPYRAEGIQQIIDAWLPFVFAMNSVSRAMGETDLYPFVLAPPVVTKLGFIHDLVHGRV</sequence>
<evidence type="ECO:0000313" key="3">
    <source>
        <dbReference type="Proteomes" id="UP001055156"/>
    </source>
</evidence>
<dbReference type="EMBL" id="BPQV01000017">
    <property type="protein sequence ID" value="GJE29621.1"/>
    <property type="molecule type" value="Genomic_DNA"/>
</dbReference>
<dbReference type="InterPro" id="IPR031321">
    <property type="entry name" value="UCP012641"/>
</dbReference>
<comment type="caution">
    <text evidence="2">The sequence shown here is derived from an EMBL/GenBank/DDBJ whole genome shotgun (WGS) entry which is preliminary data.</text>
</comment>
<dbReference type="RefSeq" id="WP_238314591.1">
    <property type="nucleotide sequence ID" value="NZ_BPQV01000017.1"/>
</dbReference>
<evidence type="ECO:0000313" key="2">
    <source>
        <dbReference type="EMBL" id="GJE29621.1"/>
    </source>
</evidence>
<organism evidence="2 3">
    <name type="scientific">Methylobacterium organophilum</name>
    <dbReference type="NCBI Taxonomy" id="410"/>
    <lineage>
        <taxon>Bacteria</taxon>
        <taxon>Pseudomonadati</taxon>
        <taxon>Pseudomonadota</taxon>
        <taxon>Alphaproteobacteria</taxon>
        <taxon>Hyphomicrobiales</taxon>
        <taxon>Methylobacteriaceae</taxon>
        <taxon>Methylobacterium</taxon>
    </lineage>
</organism>
<evidence type="ECO:0000259" key="1">
    <source>
        <dbReference type="Pfam" id="PF10005"/>
    </source>
</evidence>
<gene>
    <name evidence="2" type="ORF">LKMONMHP_4503</name>
</gene>
<dbReference type="InterPro" id="IPR011201">
    <property type="entry name" value="Zinc-ribbon_6_bact"/>
</dbReference>
<keyword evidence="3" id="KW-1185">Reference proteome</keyword>
<proteinExistence type="predicted"/>
<dbReference type="Pfam" id="PF15887">
    <property type="entry name" value="Peptidase_Mx"/>
    <property type="match status" value="1"/>
</dbReference>
<dbReference type="PIRSF" id="PIRSF012641">
    <property type="entry name" value="UCP012641"/>
    <property type="match status" value="1"/>
</dbReference>
<reference evidence="2" key="2">
    <citation type="submission" date="2021-08" db="EMBL/GenBank/DDBJ databases">
        <authorList>
            <person name="Tani A."/>
            <person name="Ola A."/>
            <person name="Ogura Y."/>
            <person name="Katsura K."/>
            <person name="Hayashi T."/>
        </authorList>
    </citation>
    <scope>NUCLEOTIDE SEQUENCE</scope>
    <source>
        <strain evidence="2">NBRC 15689</strain>
    </source>
</reference>
<name>A0ABQ4TEZ6_METOR</name>
<reference evidence="2" key="1">
    <citation type="journal article" date="2021" name="Front. Microbiol.">
        <title>Comprehensive Comparative Genomics and Phenotyping of Methylobacterium Species.</title>
        <authorList>
            <person name="Alessa O."/>
            <person name="Ogura Y."/>
            <person name="Fujitani Y."/>
            <person name="Takami H."/>
            <person name="Hayashi T."/>
            <person name="Sahin N."/>
            <person name="Tani A."/>
        </authorList>
    </citation>
    <scope>NUCLEOTIDE SEQUENCE</scope>
    <source>
        <strain evidence="2">NBRC 15689</strain>
    </source>
</reference>
<dbReference type="Proteomes" id="UP001055156">
    <property type="component" value="Unassembled WGS sequence"/>
</dbReference>